<reference evidence="1 2" key="1">
    <citation type="submission" date="2016-10" db="EMBL/GenBank/DDBJ databases">
        <authorList>
            <person name="de Groot N.N."/>
        </authorList>
    </citation>
    <scope>NUCLEOTIDE SEQUENCE [LARGE SCALE GENOMIC DNA]</scope>
    <source>
        <strain evidence="1 2">DSM 13760</strain>
    </source>
</reference>
<evidence type="ECO:0000313" key="1">
    <source>
        <dbReference type="EMBL" id="SER67293.1"/>
    </source>
</evidence>
<dbReference type="OrthoDB" id="89542at2"/>
<name>A0A1H9R5S8_9LACT</name>
<dbReference type="EMBL" id="FOHA01000003">
    <property type="protein sequence ID" value="SER67293.1"/>
    <property type="molecule type" value="Genomic_DNA"/>
</dbReference>
<accession>A0A1H9R5S8</accession>
<dbReference type="Proteomes" id="UP000198948">
    <property type="component" value="Unassembled WGS sequence"/>
</dbReference>
<gene>
    <name evidence="1" type="ORF">SAMN04488559_10335</name>
</gene>
<sequence length="137" mass="16560">MALNIKMIQCYSDLNETVVLDFMPCKEEDYDFIYDFYDQTNTEFLRIFETDYTRLIGPYLQPLFPLRDPITFELQPKFDSCFDQLLSKEDWEKLLDVLTFEALPNVIKKEKYFYESFISWHKKQLGWADMIMIEGNQ</sequence>
<evidence type="ECO:0000313" key="2">
    <source>
        <dbReference type="Proteomes" id="UP000198948"/>
    </source>
</evidence>
<dbReference type="RefSeq" id="WP_092650435.1">
    <property type="nucleotide sequence ID" value="NZ_FOHA01000003.1"/>
</dbReference>
<proteinExistence type="predicted"/>
<dbReference type="AlphaFoldDB" id="A0A1H9R5S8"/>
<keyword evidence="2" id="KW-1185">Reference proteome</keyword>
<protein>
    <submittedName>
        <fullName evidence="1">Uncharacterized protein</fullName>
    </submittedName>
</protein>
<organism evidence="1 2">
    <name type="scientific">Isobaculum melis</name>
    <dbReference type="NCBI Taxonomy" id="142588"/>
    <lineage>
        <taxon>Bacteria</taxon>
        <taxon>Bacillati</taxon>
        <taxon>Bacillota</taxon>
        <taxon>Bacilli</taxon>
        <taxon>Lactobacillales</taxon>
        <taxon>Carnobacteriaceae</taxon>
        <taxon>Isobaculum</taxon>
    </lineage>
</organism>